<protein>
    <recommendedName>
        <fullName evidence="8">rRNA biogenesis protein RRP5</fullName>
    </recommendedName>
    <alternativeName>
        <fullName evidence="9">Ribosomal RNA-processing protein 5</fullName>
    </alternativeName>
</protein>
<keyword evidence="3" id="KW-0698">rRNA processing</keyword>
<dbReference type="CDD" id="cd05703">
    <property type="entry name" value="S1_Rrp5_repeat_hs12_sc9"/>
    <property type="match status" value="1"/>
</dbReference>
<feature type="domain" description="S1 motif" evidence="11">
    <location>
        <begin position="1018"/>
        <end position="1089"/>
    </location>
</feature>
<dbReference type="GO" id="GO:0032040">
    <property type="term" value="C:small-subunit processome"/>
    <property type="evidence" value="ECO:0007669"/>
    <property type="project" value="TreeGrafter"/>
</dbReference>
<dbReference type="CDD" id="cd05708">
    <property type="entry name" value="S1_Rrp5_repeat_sc12"/>
    <property type="match status" value="1"/>
</dbReference>
<accession>A0AAJ0EQF5</accession>
<dbReference type="EMBL" id="JAHMHR010000093">
    <property type="protein sequence ID" value="KAK1657408.1"/>
    <property type="molecule type" value="Genomic_DNA"/>
</dbReference>
<evidence type="ECO:0000256" key="4">
    <source>
        <dbReference type="ARBA" id="ARBA00022553"/>
    </source>
</evidence>
<feature type="domain" description="S1 motif" evidence="11">
    <location>
        <begin position="716"/>
        <end position="790"/>
    </location>
</feature>
<feature type="compositionally biased region" description="Basic and acidic residues" evidence="10">
    <location>
        <begin position="28"/>
        <end position="44"/>
    </location>
</feature>
<feature type="compositionally biased region" description="Acidic residues" evidence="10">
    <location>
        <begin position="187"/>
        <end position="200"/>
    </location>
</feature>
<dbReference type="InterPro" id="IPR045209">
    <property type="entry name" value="Rrp5"/>
</dbReference>
<feature type="domain" description="S1 motif" evidence="11">
    <location>
        <begin position="141"/>
        <end position="238"/>
    </location>
</feature>
<feature type="domain" description="S1 motif" evidence="11">
    <location>
        <begin position="1288"/>
        <end position="1359"/>
    </location>
</feature>
<dbReference type="InterPro" id="IPR003029">
    <property type="entry name" value="S1_domain"/>
</dbReference>
<feature type="domain" description="S1 motif" evidence="11">
    <location>
        <begin position="1105"/>
        <end position="1174"/>
    </location>
</feature>
<evidence type="ECO:0000256" key="7">
    <source>
        <dbReference type="ARBA" id="ARBA00055575"/>
    </source>
</evidence>
<dbReference type="CDD" id="cd05693">
    <property type="entry name" value="S1_Rrp5_repeat_hs1_sc1"/>
    <property type="match status" value="1"/>
</dbReference>
<evidence type="ECO:0000256" key="1">
    <source>
        <dbReference type="ARBA" id="ARBA00004604"/>
    </source>
</evidence>
<keyword evidence="13" id="KW-1185">Reference proteome</keyword>
<feature type="domain" description="S1 motif" evidence="11">
    <location>
        <begin position="1199"/>
        <end position="1268"/>
    </location>
</feature>
<keyword evidence="4" id="KW-0597">Phosphoprotein</keyword>
<keyword evidence="6" id="KW-0539">Nucleus</keyword>
<organism evidence="12 13">
    <name type="scientific">Colletotrichum godetiae</name>
    <dbReference type="NCBI Taxonomy" id="1209918"/>
    <lineage>
        <taxon>Eukaryota</taxon>
        <taxon>Fungi</taxon>
        <taxon>Dikarya</taxon>
        <taxon>Ascomycota</taxon>
        <taxon>Pezizomycotina</taxon>
        <taxon>Sordariomycetes</taxon>
        <taxon>Hypocreomycetidae</taxon>
        <taxon>Glomerellales</taxon>
        <taxon>Glomerellaceae</taxon>
        <taxon>Colletotrichum</taxon>
        <taxon>Colletotrichum acutatum species complex</taxon>
    </lineage>
</organism>
<feature type="compositionally biased region" description="Acidic residues" evidence="10">
    <location>
        <begin position="1402"/>
        <end position="1432"/>
    </location>
</feature>
<evidence type="ECO:0000256" key="6">
    <source>
        <dbReference type="ARBA" id="ARBA00023242"/>
    </source>
</evidence>
<dbReference type="RefSeq" id="XP_060422172.1">
    <property type="nucleotide sequence ID" value="XM_060573153.1"/>
</dbReference>
<evidence type="ECO:0000256" key="8">
    <source>
        <dbReference type="ARBA" id="ARBA00073619"/>
    </source>
</evidence>
<dbReference type="GO" id="GO:0003723">
    <property type="term" value="F:RNA binding"/>
    <property type="evidence" value="ECO:0007669"/>
    <property type="project" value="TreeGrafter"/>
</dbReference>
<dbReference type="CDD" id="cd05698">
    <property type="entry name" value="S1_Rrp5_repeat_hs6_sc5"/>
    <property type="match status" value="1"/>
</dbReference>
<dbReference type="FunFam" id="2.40.50.140:FF:000279">
    <property type="entry name" value="rRNA biogenesis protein rrp5"/>
    <property type="match status" value="1"/>
</dbReference>
<dbReference type="Gene3D" id="2.40.50.140">
    <property type="entry name" value="Nucleic acid-binding proteins"/>
    <property type="match status" value="10"/>
</dbReference>
<comment type="caution">
    <text evidence="12">The sequence shown here is derived from an EMBL/GenBank/DDBJ whole genome shotgun (WGS) entry which is preliminary data.</text>
</comment>
<dbReference type="InterPro" id="IPR048059">
    <property type="entry name" value="Rrp5_S1_rpt_hs1_sc1"/>
</dbReference>
<feature type="domain" description="S1 motif" evidence="11">
    <location>
        <begin position="812"/>
        <end position="881"/>
    </location>
</feature>
<evidence type="ECO:0000256" key="9">
    <source>
        <dbReference type="ARBA" id="ARBA00076674"/>
    </source>
</evidence>
<evidence type="ECO:0000256" key="10">
    <source>
        <dbReference type="SAM" id="MobiDB-lite"/>
    </source>
</evidence>
<dbReference type="PANTHER" id="PTHR23270">
    <property type="entry name" value="PROGRAMMED CELL DEATH PROTEIN 11 PRE-RRNA PROCESSING PROTEIN RRP5"/>
    <property type="match status" value="1"/>
</dbReference>
<evidence type="ECO:0000259" key="11">
    <source>
        <dbReference type="PROSITE" id="PS50126"/>
    </source>
</evidence>
<proteinExistence type="predicted"/>
<dbReference type="Pfam" id="PF23459">
    <property type="entry name" value="S1_RRP5"/>
    <property type="match status" value="3"/>
</dbReference>
<dbReference type="FunFam" id="2.40.50.140:FF:000159">
    <property type="entry name" value="rRNA biogenesis protein rrp5"/>
    <property type="match status" value="1"/>
</dbReference>
<feature type="region of interest" description="Disordered" evidence="10">
    <location>
        <begin position="1"/>
        <end position="76"/>
    </location>
</feature>
<dbReference type="GO" id="GO:0006364">
    <property type="term" value="P:rRNA processing"/>
    <property type="evidence" value="ECO:0007669"/>
    <property type="project" value="UniProtKB-KW"/>
</dbReference>
<gene>
    <name evidence="12" type="ORF">BDP55DRAFT_638739</name>
</gene>
<dbReference type="Pfam" id="PF00575">
    <property type="entry name" value="S1"/>
    <property type="match status" value="3"/>
</dbReference>
<dbReference type="FunFam" id="2.40.50.140:FF:000278">
    <property type="entry name" value="rRNA biogenesis protein rrp5"/>
    <property type="match status" value="1"/>
</dbReference>
<dbReference type="InterPro" id="IPR003107">
    <property type="entry name" value="HAT"/>
</dbReference>
<feature type="region of interest" description="Disordered" evidence="10">
    <location>
        <begin position="181"/>
        <end position="201"/>
    </location>
</feature>
<dbReference type="CDD" id="cd05697">
    <property type="entry name" value="S1_Rrp5_repeat_hs5"/>
    <property type="match status" value="1"/>
</dbReference>
<feature type="domain" description="S1 motif" evidence="11">
    <location>
        <begin position="911"/>
        <end position="987"/>
    </location>
</feature>
<feature type="region of interest" description="Disordered" evidence="10">
    <location>
        <begin position="101"/>
        <end position="120"/>
    </location>
</feature>
<dbReference type="FunFam" id="2.40.50.140:FF:000103">
    <property type="entry name" value="protein RRP5 homolog"/>
    <property type="match status" value="2"/>
</dbReference>
<dbReference type="CDD" id="cd05706">
    <property type="entry name" value="S1_Rrp5_repeat_sc10"/>
    <property type="match status" value="1"/>
</dbReference>
<dbReference type="PANTHER" id="PTHR23270:SF10">
    <property type="entry name" value="PROTEIN RRP5 HOMOLOG"/>
    <property type="match status" value="1"/>
</dbReference>
<feature type="domain" description="S1 motif" evidence="11">
    <location>
        <begin position="628"/>
        <end position="697"/>
    </location>
</feature>
<dbReference type="InterPro" id="IPR012340">
    <property type="entry name" value="NA-bd_OB-fold"/>
</dbReference>
<dbReference type="InterPro" id="IPR057302">
    <property type="entry name" value="Rrp5_S1"/>
</dbReference>
<evidence type="ECO:0000256" key="5">
    <source>
        <dbReference type="ARBA" id="ARBA00022737"/>
    </source>
</evidence>
<keyword evidence="2" id="KW-0690">Ribosome biogenesis</keyword>
<dbReference type="InterPro" id="IPR011990">
    <property type="entry name" value="TPR-like_helical_dom_sf"/>
</dbReference>
<dbReference type="SUPFAM" id="SSF48452">
    <property type="entry name" value="TPR-like"/>
    <property type="match status" value="2"/>
</dbReference>
<sequence>MSSLKRKDAPGGTPPSKAAKASKVSRPSKRDTPTKERKDKKTTEDAPAPRAPAVSALLKDDEPLFPRGGGSVLTPLEQKQITMEAKADAAKEEAELFDTNVKGKAKKEKRRKAKDTKDMKPARDEDAVKIEGLNFKRLVKGSLVLGQISTIDPVELTIALPNNLTGHVSIASISDTINSKLEKDAADESEDEEEDEDDEGIDLKSMFKVGQYVRAHVLSTADESGTGKPKRRIELSLRPTDANTGISSDEVVGYTTLMASVTSVQDHGYEMDLGIEGDLKGFLAKKEVGPDMDEASLRPGAVCLCVVKSVTGIIVQLSTDPLKLGNTSLVASTAPTINSFLPGSLADVLLTEVTSRGLQGKLLGHLPVTADLIHSGVGPEGVDLEAKYKVGNRVKARIICNFPAAREPKLGMSLLPHIVSMQPKSSGKGSRAKAPLDLLPIASFVEKCTVRHVEPEIGLYVDTGVPGISGFVHISRVKDGKVDALYESSGPHKVGSTHRGRVVGYSPLDAMFLLSFEQTVLDQPFIRLEDVPVGEVVTGKIEKVIIGENGVSGLIVKLAEGISGYVHESHFADVKLQHPEKKFREGVTVKARVLSVRPRKRQLRLTLKKTLVNSDAPIIKNLEEVEVGLQTPGTITEIGSAGAQLEFFGGVRGFLPVSQMSEAYIKDPREHFRAGQVVSVHVLSVTPEDRRMIVSCKDPSAFGLDKQAALKALKIGDIVSAKVSQKTEDEVYVDLEESGLKAIIRTGHLSDKSASKTQAALKRINVGNTLTELMVLDKNELRRAVILTQKPSFIEASKNGTLLTSVEDAIAGATAPAYVREIGPHAVYVQFGGNVTAILPKSKLPKDVQDKEAFGMRKYQSIEVQIVSSNPEQNRIIVAPASADKPAPTVSESAVNSVDDSIKTLDDIALGTTLNAQVMSVKNTQLNVRVADNIQGRIDVSQFFDKWEDITNRKNPLQKVKANEIIRVRAIGIHDSKNYRFLPFSHRSTHSVIEFSAKKSDLETEEVELLAYDKIKVGSSHIAFVNNHGKNCLWVNISPTVRGRIGIMDVSDDLSHAGNLEKHFPVGSALKVRVVSVDAEKGHLDLSARSSTGSTEVTWDSLKKNVALPGRVTKVNDRSVMIKLSESVSGPVHLVDLCDNYDEANTLKYNKGEIVRISVVEVDKGDKRLRLSTRPSRILSSTSPVADREITRVSQIASGDIIRGFVKNVTDKGVFVQLGGTVSALVKIGNLSDRYIKDWRGAFQVDQLVKGRVINVDAATSQVELSLKASVVENDYTPPVTYKDVKEGQIVTGKVRKVEEFGAFIVVDNSLNVSGLCHRSQMAEKPVEDARKLYNEGDVVKAKILSVDDERRRITFGLKPSYFDEDSDMEDADGGADLESDEDSDIEMGDGGAQLTISGTDNLEESDEEDEEYEDGDEDEDEDSDVEMDEDATASKGLTSGKYDWTGDAFDDSENESKAKSKKSKKTEKKEEKKKGGEIQIDRTGDLDAHGPQTATDYERLLLGQPDSSQLWIEYMALQMKVSELSKARETAERAIKTINIREQTEKLNVWIAYLNLEVAYGTKASTEEVFKRACQYNDEQEVHERLASIYIQSGKLKVSILSTPWNSNVTNASIQQADDVFQSLVAKFKSKSPKVWENYAHFLHVTMNEPDRARALLPRATQALEERHTAQLMASFGALEFKSPNGDAERGRTTFETILATWPKRFDLWNQLADLEVAAAEPDTTAIRDVFERGTKAKGLKPKKAMKWFKRWADWEEKISPKGRDKVMAKAQEWVAAAKAKKGAAAEEDDEE</sequence>
<evidence type="ECO:0000313" key="12">
    <source>
        <dbReference type="EMBL" id="KAK1657408.1"/>
    </source>
</evidence>
<feature type="domain" description="S1 motif" evidence="11">
    <location>
        <begin position="534"/>
        <end position="608"/>
    </location>
</feature>
<dbReference type="FunFam" id="2.40.50.140:FF:000196">
    <property type="entry name" value="rRNA biogenesis protein RRP5"/>
    <property type="match status" value="1"/>
</dbReference>
<feature type="domain" description="S1 motif" evidence="11">
    <location>
        <begin position="442"/>
        <end position="517"/>
    </location>
</feature>
<dbReference type="SUPFAM" id="SSF50249">
    <property type="entry name" value="Nucleic acid-binding proteins"/>
    <property type="match status" value="11"/>
</dbReference>
<dbReference type="InterPro" id="IPR048058">
    <property type="entry name" value="Rrp5_S1_rpt_hs11_sc8"/>
</dbReference>
<dbReference type="GeneID" id="85457679"/>
<evidence type="ECO:0000256" key="3">
    <source>
        <dbReference type="ARBA" id="ARBA00022552"/>
    </source>
</evidence>
<evidence type="ECO:0000313" key="13">
    <source>
        <dbReference type="Proteomes" id="UP001224890"/>
    </source>
</evidence>
<dbReference type="PROSITE" id="PS50126">
    <property type="entry name" value="S1"/>
    <property type="match status" value="11"/>
</dbReference>
<keyword evidence="5" id="KW-0677">Repeat</keyword>
<feature type="region of interest" description="Disordered" evidence="10">
    <location>
        <begin position="1362"/>
        <end position="1492"/>
    </location>
</feature>
<dbReference type="Gene3D" id="1.25.40.10">
    <property type="entry name" value="Tetratricopeptide repeat domain"/>
    <property type="match status" value="2"/>
</dbReference>
<reference evidence="12" key="1">
    <citation type="submission" date="2021-06" db="EMBL/GenBank/DDBJ databases">
        <title>Comparative genomics, transcriptomics and evolutionary studies reveal genomic signatures of adaptation to plant cell wall in hemibiotrophic fungi.</title>
        <authorList>
            <consortium name="DOE Joint Genome Institute"/>
            <person name="Baroncelli R."/>
            <person name="Diaz J.F."/>
            <person name="Benocci T."/>
            <person name="Peng M."/>
            <person name="Battaglia E."/>
            <person name="Haridas S."/>
            <person name="Andreopoulos W."/>
            <person name="Labutti K."/>
            <person name="Pangilinan J."/>
            <person name="Floch G.L."/>
            <person name="Makela M.R."/>
            <person name="Henrissat B."/>
            <person name="Grigoriev I.V."/>
            <person name="Crouch J.A."/>
            <person name="De Vries R.P."/>
            <person name="Sukno S.A."/>
            <person name="Thon M.R."/>
        </authorList>
    </citation>
    <scope>NUCLEOTIDE SEQUENCE</scope>
    <source>
        <strain evidence="12">CBS 193.32</strain>
    </source>
</reference>
<feature type="compositionally biased region" description="Basic and acidic residues" evidence="10">
    <location>
        <begin position="1468"/>
        <end position="1489"/>
    </location>
</feature>
<dbReference type="CDD" id="cd05702">
    <property type="entry name" value="S1_Rrp5_repeat_hs11_sc8"/>
    <property type="match status" value="1"/>
</dbReference>
<comment type="function">
    <text evidence="7">Involved in the biogenesis of rRNA. Required for the formation of 18S and 5.8S rRNA.</text>
</comment>
<feature type="compositionally biased region" description="Acidic residues" evidence="10">
    <location>
        <begin position="1363"/>
        <end position="1388"/>
    </location>
</feature>
<feature type="compositionally biased region" description="Basic residues" evidence="10">
    <location>
        <begin position="103"/>
        <end position="114"/>
    </location>
</feature>
<dbReference type="FunFam" id="2.40.50.140:FF:000155">
    <property type="entry name" value="rRNA biogenesis protein RRP5"/>
    <property type="match status" value="1"/>
</dbReference>
<name>A0AAJ0EQF5_9PEZI</name>
<dbReference type="SMART" id="SM00316">
    <property type="entry name" value="S1"/>
    <property type="match status" value="13"/>
</dbReference>
<dbReference type="Proteomes" id="UP001224890">
    <property type="component" value="Unassembled WGS sequence"/>
</dbReference>
<dbReference type="SMART" id="SM00386">
    <property type="entry name" value="HAT"/>
    <property type="match status" value="5"/>
</dbReference>
<evidence type="ECO:0000256" key="2">
    <source>
        <dbReference type="ARBA" id="ARBA00022517"/>
    </source>
</evidence>
<comment type="subcellular location">
    <subcellularLocation>
        <location evidence="1">Nucleus</location>
        <location evidence="1">Nucleolus</location>
    </subcellularLocation>
</comment>